<proteinExistence type="predicted"/>
<evidence type="ECO:0000313" key="2">
    <source>
        <dbReference type="EMBL" id="KAK2025055.1"/>
    </source>
</evidence>
<reference evidence="2" key="1">
    <citation type="submission" date="2021-06" db="EMBL/GenBank/DDBJ databases">
        <title>Comparative genomics, transcriptomics and evolutionary studies reveal genomic signatures of adaptation to plant cell wall in hemibiotrophic fungi.</title>
        <authorList>
            <consortium name="DOE Joint Genome Institute"/>
            <person name="Baroncelli R."/>
            <person name="Diaz J.F."/>
            <person name="Benocci T."/>
            <person name="Peng M."/>
            <person name="Battaglia E."/>
            <person name="Haridas S."/>
            <person name="Andreopoulos W."/>
            <person name="Labutti K."/>
            <person name="Pangilinan J."/>
            <person name="Floch G.L."/>
            <person name="Makela M.R."/>
            <person name="Henrissat B."/>
            <person name="Grigoriev I.V."/>
            <person name="Crouch J.A."/>
            <person name="De Vries R.P."/>
            <person name="Sukno S.A."/>
            <person name="Thon M.R."/>
        </authorList>
    </citation>
    <scope>NUCLEOTIDE SEQUENCE</scope>
    <source>
        <strain evidence="2">MAFF235873</strain>
    </source>
</reference>
<dbReference type="AlphaFoldDB" id="A0AAD9H9Q7"/>
<keyword evidence="3" id="KW-1185">Reference proteome</keyword>
<name>A0AAD9H9Q7_9PEZI</name>
<comment type="caution">
    <text evidence="2">The sequence shown here is derived from an EMBL/GenBank/DDBJ whole genome shotgun (WGS) entry which is preliminary data.</text>
</comment>
<protein>
    <submittedName>
        <fullName evidence="2">Uncharacterized protein</fullName>
    </submittedName>
</protein>
<feature type="region of interest" description="Disordered" evidence="1">
    <location>
        <begin position="131"/>
        <end position="164"/>
    </location>
</feature>
<gene>
    <name evidence="2" type="ORF">LX32DRAFT_70801</name>
</gene>
<dbReference type="EMBL" id="MU842946">
    <property type="protein sequence ID" value="KAK2025055.1"/>
    <property type="molecule type" value="Genomic_DNA"/>
</dbReference>
<organism evidence="2 3">
    <name type="scientific">Colletotrichum zoysiae</name>
    <dbReference type="NCBI Taxonomy" id="1216348"/>
    <lineage>
        <taxon>Eukaryota</taxon>
        <taxon>Fungi</taxon>
        <taxon>Dikarya</taxon>
        <taxon>Ascomycota</taxon>
        <taxon>Pezizomycotina</taxon>
        <taxon>Sordariomycetes</taxon>
        <taxon>Hypocreomycetidae</taxon>
        <taxon>Glomerellales</taxon>
        <taxon>Glomerellaceae</taxon>
        <taxon>Colletotrichum</taxon>
        <taxon>Colletotrichum graminicola species complex</taxon>
    </lineage>
</organism>
<evidence type="ECO:0000313" key="3">
    <source>
        <dbReference type="Proteomes" id="UP001232148"/>
    </source>
</evidence>
<dbReference type="Proteomes" id="UP001232148">
    <property type="component" value="Unassembled WGS sequence"/>
</dbReference>
<evidence type="ECO:0000256" key="1">
    <source>
        <dbReference type="SAM" id="MobiDB-lite"/>
    </source>
</evidence>
<feature type="compositionally biased region" description="Basic and acidic residues" evidence="1">
    <location>
        <begin position="131"/>
        <end position="142"/>
    </location>
</feature>
<accession>A0AAD9H9Q7</accession>
<sequence>MNIRPALLTKQPGIGRRNPLLDTYVPWQLAQARSKLSVLRATAVEGPRGVSPSFLRVQCFWADFVWASSPGRAWDQGTMHADGWGVRGGVWNRSTRSWGNRLASRRRPSHVAPPIFSRKAQYPLSSLRLRSTDDGVHPDPRAHVPFGKSPPSRLGISRACGKTN</sequence>